<dbReference type="PANTHER" id="PTHR43464:SF23">
    <property type="entry name" value="JUVENILE HORMONE ACID O-METHYLTRANSFERASE"/>
    <property type="match status" value="1"/>
</dbReference>
<sequence length="231" mass="24589">MSPTSIPTGTAFKSGNAFLERAYSLQSESEAKALYDEWASTYDADLAGEDYMSPTAAVTALAHHLDENVSSTPAPSSLTILDAGCGTGLVGLALKTSHRLRDAVAAVDGVDLSQGMLDVARKAGVYRELRTADLTKALDCEDGKYDAVLCVGTLTKGHVGPEVLGEFVRVVKKEGGLVVATVLSEIWVEGGFERVVEELRKEGRAEVLGAEEFGIRKGEEKGGRMLVLRKL</sequence>
<proteinExistence type="predicted"/>
<feature type="domain" description="Methyltransferase" evidence="1">
    <location>
        <begin position="80"/>
        <end position="175"/>
    </location>
</feature>
<protein>
    <recommendedName>
        <fullName evidence="1">Methyltransferase domain-containing protein</fullName>
    </recommendedName>
</protein>
<dbReference type="PANTHER" id="PTHR43464">
    <property type="entry name" value="METHYLTRANSFERASE"/>
    <property type="match status" value="1"/>
</dbReference>
<dbReference type="InterPro" id="IPR029063">
    <property type="entry name" value="SAM-dependent_MTases_sf"/>
</dbReference>
<dbReference type="CDD" id="cd02440">
    <property type="entry name" value="AdoMet_MTases"/>
    <property type="match status" value="1"/>
</dbReference>
<organism evidence="2 3">
    <name type="scientific">Cyphellophora europaea (strain CBS 101466)</name>
    <name type="common">Phialophora europaea</name>
    <dbReference type="NCBI Taxonomy" id="1220924"/>
    <lineage>
        <taxon>Eukaryota</taxon>
        <taxon>Fungi</taxon>
        <taxon>Dikarya</taxon>
        <taxon>Ascomycota</taxon>
        <taxon>Pezizomycotina</taxon>
        <taxon>Eurotiomycetes</taxon>
        <taxon>Chaetothyriomycetidae</taxon>
        <taxon>Chaetothyriales</taxon>
        <taxon>Cyphellophoraceae</taxon>
        <taxon>Cyphellophora</taxon>
    </lineage>
</organism>
<dbReference type="GO" id="GO:0010420">
    <property type="term" value="F:polyprenyldihydroxybenzoate methyltransferase activity"/>
    <property type="evidence" value="ECO:0007669"/>
    <property type="project" value="TreeGrafter"/>
</dbReference>
<evidence type="ECO:0000313" key="3">
    <source>
        <dbReference type="Proteomes" id="UP000030752"/>
    </source>
</evidence>
<dbReference type="InterPro" id="IPR041698">
    <property type="entry name" value="Methyltransf_25"/>
</dbReference>
<dbReference type="Proteomes" id="UP000030752">
    <property type="component" value="Unassembled WGS sequence"/>
</dbReference>
<evidence type="ECO:0000313" key="2">
    <source>
        <dbReference type="EMBL" id="ETN40466.1"/>
    </source>
</evidence>
<dbReference type="Pfam" id="PF13649">
    <property type="entry name" value="Methyltransf_25"/>
    <property type="match status" value="1"/>
</dbReference>
<dbReference type="SUPFAM" id="SSF53335">
    <property type="entry name" value="S-adenosyl-L-methionine-dependent methyltransferases"/>
    <property type="match status" value="1"/>
</dbReference>
<dbReference type="Gene3D" id="3.40.50.150">
    <property type="entry name" value="Vaccinia Virus protein VP39"/>
    <property type="match status" value="1"/>
</dbReference>
<accession>W2RVD6</accession>
<name>W2RVD6_CYPE1</name>
<dbReference type="OrthoDB" id="66144at2759"/>
<dbReference type="EMBL" id="KB822720">
    <property type="protein sequence ID" value="ETN40466.1"/>
    <property type="molecule type" value="Genomic_DNA"/>
</dbReference>
<dbReference type="AlphaFoldDB" id="W2RVD6"/>
<keyword evidence="3" id="KW-1185">Reference proteome</keyword>
<dbReference type="eggNOG" id="KOG1541">
    <property type="taxonomic scope" value="Eukaryota"/>
</dbReference>
<reference evidence="2 3" key="1">
    <citation type="submission" date="2013-03" db="EMBL/GenBank/DDBJ databases">
        <title>The Genome Sequence of Phialophora europaea CBS 101466.</title>
        <authorList>
            <consortium name="The Broad Institute Genomics Platform"/>
            <person name="Cuomo C."/>
            <person name="de Hoog S."/>
            <person name="Gorbushina A."/>
            <person name="Walker B."/>
            <person name="Young S.K."/>
            <person name="Zeng Q."/>
            <person name="Gargeya S."/>
            <person name="Fitzgerald M."/>
            <person name="Haas B."/>
            <person name="Abouelleil A."/>
            <person name="Allen A.W."/>
            <person name="Alvarado L."/>
            <person name="Arachchi H.M."/>
            <person name="Berlin A.M."/>
            <person name="Chapman S.B."/>
            <person name="Gainer-Dewar J."/>
            <person name="Goldberg J."/>
            <person name="Griggs A."/>
            <person name="Gujja S."/>
            <person name="Hansen M."/>
            <person name="Howarth C."/>
            <person name="Imamovic A."/>
            <person name="Ireland A."/>
            <person name="Larimer J."/>
            <person name="McCowan C."/>
            <person name="Murphy C."/>
            <person name="Pearson M."/>
            <person name="Poon T.W."/>
            <person name="Priest M."/>
            <person name="Roberts A."/>
            <person name="Saif S."/>
            <person name="Shea T."/>
            <person name="Sisk P."/>
            <person name="Sykes S."/>
            <person name="Wortman J."/>
            <person name="Nusbaum C."/>
            <person name="Birren B."/>
        </authorList>
    </citation>
    <scope>NUCLEOTIDE SEQUENCE [LARGE SCALE GENOMIC DNA]</scope>
    <source>
        <strain evidence="2 3">CBS 101466</strain>
    </source>
</reference>
<dbReference type="GeneID" id="19972082"/>
<dbReference type="InParanoid" id="W2RVD6"/>
<dbReference type="RefSeq" id="XP_008717309.1">
    <property type="nucleotide sequence ID" value="XM_008719087.1"/>
</dbReference>
<gene>
    <name evidence="2" type="ORF">HMPREF1541_04743</name>
</gene>
<evidence type="ECO:0000259" key="1">
    <source>
        <dbReference type="Pfam" id="PF13649"/>
    </source>
</evidence>
<dbReference type="HOGENOM" id="CLU_090201_3_1_1"/>
<dbReference type="VEuPathDB" id="FungiDB:HMPREF1541_04743"/>
<dbReference type="STRING" id="1220924.W2RVD6"/>